<evidence type="ECO:0000313" key="1">
    <source>
        <dbReference type="EMBL" id="KOS48684.1"/>
    </source>
</evidence>
<protein>
    <submittedName>
        <fullName evidence="1">Uncharacterized protein</fullName>
    </submittedName>
</protein>
<proteinExistence type="predicted"/>
<dbReference type="EMBL" id="LHQQ01000003">
    <property type="protein sequence ID" value="KOS48684.1"/>
    <property type="molecule type" value="Genomic_DNA"/>
</dbReference>
<reference evidence="1 2" key="1">
    <citation type="submission" date="2015-08" db="EMBL/GenBank/DDBJ databases">
        <title>Genome sequencing of Penicillium nordicum.</title>
        <authorList>
            <person name="Nguyen H.D."/>
            <person name="Seifert K.A."/>
        </authorList>
    </citation>
    <scope>NUCLEOTIDE SEQUENCE [LARGE SCALE GENOMIC DNA]</scope>
    <source>
        <strain evidence="1 2">DAOMC 185683</strain>
    </source>
</reference>
<accession>A0A0M8PHC0</accession>
<comment type="caution">
    <text evidence="1">The sequence shown here is derived from an EMBL/GenBank/DDBJ whole genome shotgun (WGS) entry which is preliminary data.</text>
</comment>
<keyword evidence="2" id="KW-1185">Reference proteome</keyword>
<dbReference type="Proteomes" id="UP000037696">
    <property type="component" value="Unassembled WGS sequence"/>
</dbReference>
<name>A0A0M8PHC0_9EURO</name>
<gene>
    <name evidence="1" type="ORF">ACN38_g333</name>
</gene>
<dbReference type="OrthoDB" id="10585904at2759"/>
<evidence type="ECO:0000313" key="2">
    <source>
        <dbReference type="Proteomes" id="UP000037696"/>
    </source>
</evidence>
<organism evidence="1 2">
    <name type="scientific">Penicillium nordicum</name>
    <dbReference type="NCBI Taxonomy" id="229535"/>
    <lineage>
        <taxon>Eukaryota</taxon>
        <taxon>Fungi</taxon>
        <taxon>Dikarya</taxon>
        <taxon>Ascomycota</taxon>
        <taxon>Pezizomycotina</taxon>
        <taxon>Eurotiomycetes</taxon>
        <taxon>Eurotiomycetidae</taxon>
        <taxon>Eurotiales</taxon>
        <taxon>Aspergillaceae</taxon>
        <taxon>Penicillium</taxon>
    </lineage>
</organism>
<dbReference type="AlphaFoldDB" id="A0A0M8PHC0"/>
<sequence>MVANRIKSYIDSLYKVDWMDGALSLDLTLEILVSPGGRYEVSRGDGENHDCAWSFEGKSWSFYLALALEY</sequence>